<dbReference type="KEGG" id="rle:RL0466"/>
<sequence length="181" mass="20165">MVTDKSQREPVGMRDTTARPAAANFYQPLIFELIDRIGHIFAGHAVGHELRVGHDQLAVFQGSVGRVLDDDAEEGAAGVRTQGREGRRFQQLNGEPLPAKATVIRRARRSSMLAHHRPRLSLTGSAFVARVEFRHQPLARVVGRYPPALRSLLRKLRSCSARRPQLARAITSPLRKKLLSI</sequence>
<gene>
    <name evidence="1" type="ordered locus">RL0466</name>
</gene>
<name>Q1MM43_RHIJ3</name>
<organism evidence="1 2">
    <name type="scientific">Rhizobium johnstonii (strain DSM 114642 / LMG 32736 / 3841)</name>
    <name type="common">Rhizobium leguminosarum bv. viciae</name>
    <dbReference type="NCBI Taxonomy" id="216596"/>
    <lineage>
        <taxon>Bacteria</taxon>
        <taxon>Pseudomonadati</taxon>
        <taxon>Pseudomonadota</taxon>
        <taxon>Alphaproteobacteria</taxon>
        <taxon>Hyphomicrobiales</taxon>
        <taxon>Rhizobiaceae</taxon>
        <taxon>Rhizobium/Agrobacterium group</taxon>
        <taxon>Rhizobium</taxon>
        <taxon>Rhizobium johnstonii</taxon>
    </lineage>
</organism>
<dbReference type="AlphaFoldDB" id="Q1MM43"/>
<accession>Q1MM43</accession>
<keyword evidence="2" id="KW-1185">Reference proteome</keyword>
<dbReference type="Proteomes" id="UP000006575">
    <property type="component" value="Chromosome"/>
</dbReference>
<proteinExistence type="predicted"/>
<reference evidence="1 2" key="1">
    <citation type="journal article" date="2006" name="Genome Biol.">
        <title>The genome of Rhizobium leguminosarum has recognizable core and accessory components.</title>
        <authorList>
            <person name="Young J.W."/>
            <person name="Crossman L.C."/>
            <person name="Johnston A.W.B."/>
            <person name="Thomson N.R."/>
            <person name="Ghazoui Z.F."/>
            <person name="Hull K.H."/>
            <person name="Wexler M."/>
            <person name="Curson A.R.J."/>
            <person name="Todd J.D."/>
            <person name="Poole P.S."/>
            <person name="Mauchline T.H."/>
            <person name="East A.K."/>
            <person name="Quail M.A."/>
            <person name="Churcher C."/>
            <person name="Arrowsmith C."/>
            <person name="Cherevach A."/>
            <person name="Chillingworth T."/>
            <person name="Clarke K."/>
            <person name="Cronin A."/>
            <person name="Davis P."/>
            <person name="Fraser A."/>
            <person name="Hance Z."/>
            <person name="Hauser H."/>
            <person name="Jagels K."/>
            <person name="Moule S."/>
            <person name="Mungall K."/>
            <person name="Norbertczak H."/>
            <person name="Rabbinowitsch E."/>
            <person name="Sanders M."/>
            <person name="Simmonds M."/>
            <person name="Whitehead S."/>
            <person name="Parkhill J."/>
        </authorList>
    </citation>
    <scope>NUCLEOTIDE SEQUENCE [LARGE SCALE GENOMIC DNA]</scope>
    <source>
        <strain evidence="2">DSM 114642 / LMG 32736 / 3841</strain>
    </source>
</reference>
<dbReference type="HOGENOM" id="CLU_1487912_0_0_5"/>
<protein>
    <submittedName>
        <fullName evidence="1">Uncharacterized protein</fullName>
    </submittedName>
</protein>
<dbReference type="EnsemblBacteria" id="CAK05959">
    <property type="protein sequence ID" value="CAK05959"/>
    <property type="gene ID" value="RL0466"/>
</dbReference>
<dbReference type="EMBL" id="AM236080">
    <property type="protein sequence ID" value="CAK05959.1"/>
    <property type="molecule type" value="Genomic_DNA"/>
</dbReference>
<evidence type="ECO:0000313" key="1">
    <source>
        <dbReference type="EMBL" id="CAK05959.1"/>
    </source>
</evidence>
<evidence type="ECO:0000313" key="2">
    <source>
        <dbReference type="Proteomes" id="UP000006575"/>
    </source>
</evidence>